<evidence type="ECO:0000256" key="1">
    <source>
        <dbReference type="ARBA" id="ARBA00022801"/>
    </source>
</evidence>
<dbReference type="GO" id="GO:0016788">
    <property type="term" value="F:hydrolase activity, acting on ester bonds"/>
    <property type="evidence" value="ECO:0007669"/>
    <property type="project" value="InterPro"/>
</dbReference>
<dbReference type="PANTHER" id="PTHR47197">
    <property type="entry name" value="PROTEIN NIRF"/>
    <property type="match status" value="1"/>
</dbReference>
<evidence type="ECO:0000313" key="3">
    <source>
        <dbReference type="EMBL" id="SOD94801.1"/>
    </source>
</evidence>
<dbReference type="PROSITE" id="PS51257">
    <property type="entry name" value="PROKAR_LIPOPROTEIN"/>
    <property type="match status" value="1"/>
</dbReference>
<dbReference type="Gene3D" id="2.130.10.10">
    <property type="entry name" value="YVTN repeat-like/Quinoprotein amine dehydrogenase"/>
    <property type="match status" value="1"/>
</dbReference>
<dbReference type="Pfam" id="PF04185">
    <property type="entry name" value="Phosphoesterase"/>
    <property type="match status" value="1"/>
</dbReference>
<proteinExistence type="predicted"/>
<gene>
    <name evidence="3" type="ORF">SAMN06269250_4644</name>
</gene>
<dbReference type="RefSeq" id="WP_097128830.1">
    <property type="nucleotide sequence ID" value="NZ_OCNH01000004.1"/>
</dbReference>
<keyword evidence="4" id="KW-1185">Reference proteome</keyword>
<keyword evidence="2" id="KW-0732">Signal</keyword>
<accession>A0A286GH08</accession>
<dbReference type="EMBL" id="OCNH01000004">
    <property type="protein sequence ID" value="SOD94801.1"/>
    <property type="molecule type" value="Genomic_DNA"/>
</dbReference>
<dbReference type="InterPro" id="IPR007312">
    <property type="entry name" value="Phosphoesterase"/>
</dbReference>
<dbReference type="InterPro" id="IPR011045">
    <property type="entry name" value="N2O_reductase_N"/>
</dbReference>
<evidence type="ECO:0000256" key="2">
    <source>
        <dbReference type="SAM" id="SignalP"/>
    </source>
</evidence>
<dbReference type="SUPFAM" id="SSF50974">
    <property type="entry name" value="Nitrous oxide reductase, N-terminal domain"/>
    <property type="match status" value="1"/>
</dbReference>
<dbReference type="Proteomes" id="UP000219452">
    <property type="component" value="Unassembled WGS sequence"/>
</dbReference>
<dbReference type="SUPFAM" id="SSF63825">
    <property type="entry name" value="YWTD domain"/>
    <property type="match status" value="1"/>
</dbReference>
<dbReference type="InterPro" id="IPR051200">
    <property type="entry name" value="Host-pathogen_enzymatic-act"/>
</dbReference>
<organism evidence="3 4">
    <name type="scientific">Spirosoma fluviale</name>
    <dbReference type="NCBI Taxonomy" id="1597977"/>
    <lineage>
        <taxon>Bacteria</taxon>
        <taxon>Pseudomonadati</taxon>
        <taxon>Bacteroidota</taxon>
        <taxon>Cytophagia</taxon>
        <taxon>Cytophagales</taxon>
        <taxon>Cytophagaceae</taxon>
        <taxon>Spirosoma</taxon>
    </lineage>
</organism>
<reference evidence="4" key="1">
    <citation type="submission" date="2017-09" db="EMBL/GenBank/DDBJ databases">
        <authorList>
            <person name="Varghese N."/>
            <person name="Submissions S."/>
        </authorList>
    </citation>
    <scope>NUCLEOTIDE SEQUENCE [LARGE SCALE GENOMIC DNA]</scope>
    <source>
        <strain evidence="4">DSM 29961</strain>
    </source>
</reference>
<dbReference type="PANTHER" id="PTHR47197:SF3">
    <property type="entry name" value="DIHYDRO-HEME D1 DEHYDROGENASE"/>
    <property type="match status" value="1"/>
</dbReference>
<sequence length="914" mass="100167">MKINLRSITSGLFILSSFSLLSSCHYFGPTSGGRSAVSSAYRTATDDSTLTNTSPFLMPYNRVIDGAGESVSFGEANVENHSLDAVLLPDKKTLVVEDRYGIAFFDVKSRKLVSRWDYNKGSSLKGSMSSFSGIKAIVHHDSTYIFWGAGGRGKPNSHVMQVVWDGARARLIRAIPFEPIAPATIALPNEVVLKEEAGELMLYTVLNGNNQLVKIRVNDQRVIWTAPTGVAPFGLTLLGNRAYVTNWAGPVPDSTNGFETAGIPWGSAYIDPKTGAMARGTVSVIDITQGKPERELSVGLHPNAIISSPDQQFIYIANGNSDYVSVISTQTQQVTDSIFVGLFNRGNGYIGSTPNALAINPQGTTLYVANGLDNALCVVALGEKASATGKGASVIKGYIPTQAYPSGIVLNGDELYVTNLEAIGARIANPVDQGSQGKSPSKELKAYNSHKQLASISFIPVPTQPQLDTYTDKVKRMSQQFRLALTEQLPRPNVAPKPVPERIGEPSVFKHVLYIIKENRTYDQVLGDMPQGNGAPELCIFGDSITPNQHRLAQDYLLMDNYYVSGKSSAEGHHWASAAMVTDYTEKSVRAWFRSYPHVLYDAMVYNKKGLIWNNALDHGKTVRMYGEACSCDYDKKAYDWSKLFQLRQESKPFSFTNTTTISRVRPILAMDFPGCDDETISDQMRADAFINELNKTAADPNADLPNLMVMSLPNDHTSGMTPGFPVPRAMVADNDLAVGRIVDAITHSRFAASTVIFITEDDSQAGWDHVSAYRTTGFVVSPYSRLKKTVSTNYNQTSVVRTMEQILGLPPMNVIDATALPMFDCFTDKPDMSFAYKALPNRVSLTEMNALPAGQKGASLRFTNQSIRFGFHQIDRGHDDLLNRILWFTAKGKKKYPAHLAGAEDDDDDDDDD</sequence>
<dbReference type="Gene3D" id="3.40.720.10">
    <property type="entry name" value="Alkaline Phosphatase, subunit A"/>
    <property type="match status" value="1"/>
</dbReference>
<protein>
    <submittedName>
        <fullName evidence="3">40-residue YVTN family beta-propeller repeat-containing protein</fullName>
    </submittedName>
</protein>
<keyword evidence="1" id="KW-0378">Hydrolase</keyword>
<dbReference type="SUPFAM" id="SSF53649">
    <property type="entry name" value="Alkaline phosphatase-like"/>
    <property type="match status" value="1"/>
</dbReference>
<feature type="chain" id="PRO_5012425342" evidence="2">
    <location>
        <begin position="23"/>
        <end position="914"/>
    </location>
</feature>
<dbReference type="InterPro" id="IPR015943">
    <property type="entry name" value="WD40/YVTN_repeat-like_dom_sf"/>
</dbReference>
<name>A0A286GH08_9BACT</name>
<feature type="signal peptide" evidence="2">
    <location>
        <begin position="1"/>
        <end position="22"/>
    </location>
</feature>
<dbReference type="OrthoDB" id="145213at2"/>
<dbReference type="AlphaFoldDB" id="A0A286GH08"/>
<evidence type="ECO:0000313" key="4">
    <source>
        <dbReference type="Proteomes" id="UP000219452"/>
    </source>
</evidence>
<dbReference type="InterPro" id="IPR017850">
    <property type="entry name" value="Alkaline_phosphatase_core_sf"/>
</dbReference>